<protein>
    <submittedName>
        <fullName evidence="1">Uncharacterized protein</fullName>
    </submittedName>
</protein>
<accession>A0A0Q9WST2</accession>
<dbReference type="Proteomes" id="UP000007798">
    <property type="component" value="Unassembled WGS sequence"/>
</dbReference>
<dbReference type="InParanoid" id="A0A0Q9WST2"/>
<sequence>MCQSCCNPCGFNPFYIGPYPECACSCCPYGCYSGYTPCGWNCGPRC</sequence>
<proteinExistence type="predicted"/>
<organism evidence="1 2">
    <name type="scientific">Drosophila willistoni</name>
    <name type="common">Fruit fly</name>
    <dbReference type="NCBI Taxonomy" id="7260"/>
    <lineage>
        <taxon>Eukaryota</taxon>
        <taxon>Metazoa</taxon>
        <taxon>Ecdysozoa</taxon>
        <taxon>Arthropoda</taxon>
        <taxon>Hexapoda</taxon>
        <taxon>Insecta</taxon>
        <taxon>Pterygota</taxon>
        <taxon>Neoptera</taxon>
        <taxon>Endopterygota</taxon>
        <taxon>Diptera</taxon>
        <taxon>Brachycera</taxon>
        <taxon>Muscomorpha</taxon>
        <taxon>Ephydroidea</taxon>
        <taxon>Drosophilidae</taxon>
        <taxon>Drosophila</taxon>
        <taxon>Sophophora</taxon>
    </lineage>
</organism>
<dbReference type="KEGG" id="dwi:26529822"/>
<reference evidence="1 2" key="1">
    <citation type="journal article" date="2007" name="Nature">
        <title>Evolution of genes and genomes on the Drosophila phylogeny.</title>
        <authorList>
            <consortium name="Drosophila 12 Genomes Consortium"/>
            <person name="Clark A.G."/>
            <person name="Eisen M.B."/>
            <person name="Smith D.R."/>
            <person name="Bergman C.M."/>
            <person name="Oliver B."/>
            <person name="Markow T.A."/>
            <person name="Kaufman T.C."/>
            <person name="Kellis M."/>
            <person name="Gelbart W."/>
            <person name="Iyer V.N."/>
            <person name="Pollard D.A."/>
            <person name="Sackton T.B."/>
            <person name="Larracuente A.M."/>
            <person name="Singh N.D."/>
            <person name="Abad J.P."/>
            <person name="Abt D.N."/>
            <person name="Adryan B."/>
            <person name="Aguade M."/>
            <person name="Akashi H."/>
            <person name="Anderson W.W."/>
            <person name="Aquadro C.F."/>
            <person name="Ardell D.H."/>
            <person name="Arguello R."/>
            <person name="Artieri C.G."/>
            <person name="Barbash D.A."/>
            <person name="Barker D."/>
            <person name="Barsanti P."/>
            <person name="Batterham P."/>
            <person name="Batzoglou S."/>
            <person name="Begun D."/>
            <person name="Bhutkar A."/>
            <person name="Blanco E."/>
            <person name="Bosak S.A."/>
            <person name="Bradley R.K."/>
            <person name="Brand A.D."/>
            <person name="Brent M.R."/>
            <person name="Brooks A.N."/>
            <person name="Brown R.H."/>
            <person name="Butlin R.K."/>
            <person name="Caggese C."/>
            <person name="Calvi B.R."/>
            <person name="Bernardo de Carvalho A."/>
            <person name="Caspi A."/>
            <person name="Castrezana S."/>
            <person name="Celniker S.E."/>
            <person name="Chang J.L."/>
            <person name="Chapple C."/>
            <person name="Chatterji S."/>
            <person name="Chinwalla A."/>
            <person name="Civetta A."/>
            <person name="Clifton S.W."/>
            <person name="Comeron J.M."/>
            <person name="Costello J.C."/>
            <person name="Coyne J.A."/>
            <person name="Daub J."/>
            <person name="David R.G."/>
            <person name="Delcher A.L."/>
            <person name="Delehaunty K."/>
            <person name="Do C.B."/>
            <person name="Ebling H."/>
            <person name="Edwards K."/>
            <person name="Eickbush T."/>
            <person name="Evans J.D."/>
            <person name="Filipski A."/>
            <person name="Findeiss S."/>
            <person name="Freyhult E."/>
            <person name="Fulton L."/>
            <person name="Fulton R."/>
            <person name="Garcia A.C."/>
            <person name="Gardiner A."/>
            <person name="Garfield D.A."/>
            <person name="Garvin B.E."/>
            <person name="Gibson G."/>
            <person name="Gilbert D."/>
            <person name="Gnerre S."/>
            <person name="Godfrey J."/>
            <person name="Good R."/>
            <person name="Gotea V."/>
            <person name="Gravely B."/>
            <person name="Greenberg A.J."/>
            <person name="Griffiths-Jones S."/>
            <person name="Gross S."/>
            <person name="Guigo R."/>
            <person name="Gustafson E.A."/>
            <person name="Haerty W."/>
            <person name="Hahn M.W."/>
            <person name="Halligan D.L."/>
            <person name="Halpern A.L."/>
            <person name="Halter G.M."/>
            <person name="Han M.V."/>
            <person name="Heger A."/>
            <person name="Hillier L."/>
            <person name="Hinrichs A.S."/>
            <person name="Holmes I."/>
            <person name="Hoskins R.A."/>
            <person name="Hubisz M.J."/>
            <person name="Hultmark D."/>
            <person name="Huntley M.A."/>
            <person name="Jaffe D.B."/>
            <person name="Jagadeeshan S."/>
            <person name="Jeck W.R."/>
            <person name="Johnson J."/>
            <person name="Jones C.D."/>
            <person name="Jordan W.C."/>
            <person name="Karpen G.H."/>
            <person name="Kataoka E."/>
            <person name="Keightley P.D."/>
            <person name="Kheradpour P."/>
            <person name="Kirkness E.F."/>
            <person name="Koerich L.B."/>
            <person name="Kristiansen K."/>
            <person name="Kudrna D."/>
            <person name="Kulathinal R.J."/>
            <person name="Kumar S."/>
            <person name="Kwok R."/>
            <person name="Lander E."/>
            <person name="Langley C.H."/>
            <person name="Lapoint R."/>
            <person name="Lazzaro B.P."/>
            <person name="Lee S.J."/>
            <person name="Levesque L."/>
            <person name="Li R."/>
            <person name="Lin C.F."/>
            <person name="Lin M.F."/>
            <person name="Lindblad-Toh K."/>
            <person name="Llopart A."/>
            <person name="Long M."/>
            <person name="Low L."/>
            <person name="Lozovsky E."/>
            <person name="Lu J."/>
            <person name="Luo M."/>
            <person name="Machado C.A."/>
            <person name="Makalowski W."/>
            <person name="Marzo M."/>
            <person name="Matsuda M."/>
            <person name="Matzkin L."/>
            <person name="McAllister B."/>
            <person name="McBride C.S."/>
            <person name="McKernan B."/>
            <person name="McKernan K."/>
            <person name="Mendez-Lago M."/>
            <person name="Minx P."/>
            <person name="Mollenhauer M.U."/>
            <person name="Montooth K."/>
            <person name="Mount S.M."/>
            <person name="Mu X."/>
            <person name="Myers E."/>
            <person name="Negre B."/>
            <person name="Newfeld S."/>
            <person name="Nielsen R."/>
            <person name="Noor M.A."/>
            <person name="O'Grady P."/>
            <person name="Pachter L."/>
            <person name="Papaceit M."/>
            <person name="Parisi M.J."/>
            <person name="Parisi M."/>
            <person name="Parts L."/>
            <person name="Pedersen J.S."/>
            <person name="Pesole G."/>
            <person name="Phillippy A.M."/>
            <person name="Ponting C.P."/>
            <person name="Pop M."/>
            <person name="Porcelli D."/>
            <person name="Powell J.R."/>
            <person name="Prohaska S."/>
            <person name="Pruitt K."/>
            <person name="Puig M."/>
            <person name="Quesneville H."/>
            <person name="Ram K.R."/>
            <person name="Rand D."/>
            <person name="Rasmussen M.D."/>
            <person name="Reed L.K."/>
            <person name="Reenan R."/>
            <person name="Reily A."/>
            <person name="Remington K.A."/>
            <person name="Rieger T.T."/>
            <person name="Ritchie M.G."/>
            <person name="Robin C."/>
            <person name="Rogers Y.H."/>
            <person name="Rohde C."/>
            <person name="Rozas J."/>
            <person name="Rubenfield M.J."/>
            <person name="Ruiz A."/>
            <person name="Russo S."/>
            <person name="Salzberg S.L."/>
            <person name="Sanchez-Gracia A."/>
            <person name="Saranga D.J."/>
            <person name="Sato H."/>
            <person name="Schaeffer S.W."/>
            <person name="Schatz M.C."/>
            <person name="Schlenke T."/>
            <person name="Schwartz R."/>
            <person name="Segarra C."/>
            <person name="Singh R.S."/>
            <person name="Sirot L."/>
            <person name="Sirota M."/>
            <person name="Sisneros N.B."/>
            <person name="Smith C.D."/>
            <person name="Smith T.F."/>
            <person name="Spieth J."/>
            <person name="Stage D.E."/>
            <person name="Stark A."/>
            <person name="Stephan W."/>
            <person name="Strausberg R.L."/>
            <person name="Strempel S."/>
            <person name="Sturgill D."/>
            <person name="Sutton G."/>
            <person name="Sutton G.G."/>
            <person name="Tao W."/>
            <person name="Teichmann S."/>
            <person name="Tobari Y.N."/>
            <person name="Tomimura Y."/>
            <person name="Tsolas J.M."/>
            <person name="Valente V.L."/>
            <person name="Venter E."/>
            <person name="Venter J.C."/>
            <person name="Vicario S."/>
            <person name="Vieira F.G."/>
            <person name="Vilella A.J."/>
            <person name="Villasante A."/>
            <person name="Walenz B."/>
            <person name="Wang J."/>
            <person name="Wasserman M."/>
            <person name="Watts T."/>
            <person name="Wilson D."/>
            <person name="Wilson R.K."/>
            <person name="Wing R.A."/>
            <person name="Wolfner M.F."/>
            <person name="Wong A."/>
            <person name="Wong G.K."/>
            <person name="Wu C.I."/>
            <person name="Wu G."/>
            <person name="Yamamoto D."/>
            <person name="Yang H.P."/>
            <person name="Yang S.P."/>
            <person name="Yorke J.A."/>
            <person name="Yoshida K."/>
            <person name="Zdobnov E."/>
            <person name="Zhang P."/>
            <person name="Zhang Y."/>
            <person name="Zimin A.V."/>
            <person name="Baldwin J."/>
            <person name="Abdouelleil A."/>
            <person name="Abdulkadir J."/>
            <person name="Abebe A."/>
            <person name="Abera B."/>
            <person name="Abreu J."/>
            <person name="Acer S.C."/>
            <person name="Aftuck L."/>
            <person name="Alexander A."/>
            <person name="An P."/>
            <person name="Anderson E."/>
            <person name="Anderson S."/>
            <person name="Arachi H."/>
            <person name="Azer M."/>
            <person name="Bachantsang P."/>
            <person name="Barry A."/>
            <person name="Bayul T."/>
            <person name="Berlin A."/>
            <person name="Bessette D."/>
            <person name="Bloom T."/>
            <person name="Blye J."/>
            <person name="Boguslavskiy L."/>
            <person name="Bonnet C."/>
            <person name="Boukhgalter B."/>
            <person name="Bourzgui I."/>
            <person name="Brown A."/>
            <person name="Cahill P."/>
            <person name="Channer S."/>
            <person name="Cheshatsang Y."/>
            <person name="Chuda L."/>
            <person name="Citroen M."/>
            <person name="Collymore A."/>
            <person name="Cooke P."/>
            <person name="Costello M."/>
            <person name="D'Aco K."/>
            <person name="Daza R."/>
            <person name="De Haan G."/>
            <person name="DeGray S."/>
            <person name="DeMaso C."/>
            <person name="Dhargay N."/>
            <person name="Dooley K."/>
            <person name="Dooley E."/>
            <person name="Doricent M."/>
            <person name="Dorje P."/>
            <person name="Dorjee K."/>
            <person name="Dupes A."/>
            <person name="Elong R."/>
            <person name="Falk J."/>
            <person name="Farina A."/>
            <person name="Faro S."/>
            <person name="Ferguson D."/>
            <person name="Fisher S."/>
            <person name="Foley C.D."/>
            <person name="Franke A."/>
            <person name="Friedrich D."/>
            <person name="Gadbois L."/>
            <person name="Gearin G."/>
            <person name="Gearin C.R."/>
            <person name="Giannoukos G."/>
            <person name="Goode T."/>
            <person name="Graham J."/>
            <person name="Grandbois E."/>
            <person name="Grewal S."/>
            <person name="Gyaltsen K."/>
            <person name="Hafez N."/>
            <person name="Hagos B."/>
            <person name="Hall J."/>
            <person name="Henson C."/>
            <person name="Hollinger A."/>
            <person name="Honan T."/>
            <person name="Huard M.D."/>
            <person name="Hughes L."/>
            <person name="Hurhula B."/>
            <person name="Husby M.E."/>
            <person name="Kamat A."/>
            <person name="Kanga B."/>
            <person name="Kashin S."/>
            <person name="Khazanovich D."/>
            <person name="Kisner P."/>
            <person name="Lance K."/>
            <person name="Lara M."/>
            <person name="Lee W."/>
            <person name="Lennon N."/>
            <person name="Letendre F."/>
            <person name="LeVine R."/>
            <person name="Lipovsky A."/>
            <person name="Liu X."/>
            <person name="Liu J."/>
            <person name="Liu S."/>
            <person name="Lokyitsang T."/>
            <person name="Lokyitsang Y."/>
            <person name="Lubonja R."/>
            <person name="Lui A."/>
            <person name="MacDonald P."/>
            <person name="Magnisalis V."/>
            <person name="Maru K."/>
            <person name="Matthews C."/>
            <person name="McCusker W."/>
            <person name="McDonough S."/>
            <person name="Mehta T."/>
            <person name="Meldrim J."/>
            <person name="Meneus L."/>
            <person name="Mihai O."/>
            <person name="Mihalev A."/>
            <person name="Mihova T."/>
            <person name="Mittelman R."/>
            <person name="Mlenga V."/>
            <person name="Montmayeur A."/>
            <person name="Mulrain L."/>
            <person name="Navidi A."/>
            <person name="Naylor J."/>
            <person name="Negash T."/>
            <person name="Nguyen T."/>
            <person name="Nguyen N."/>
            <person name="Nicol R."/>
            <person name="Norbu C."/>
            <person name="Norbu N."/>
            <person name="Novod N."/>
            <person name="O'Neill B."/>
            <person name="Osman S."/>
            <person name="Markiewicz E."/>
            <person name="Oyono O.L."/>
            <person name="Patti C."/>
            <person name="Phunkhang P."/>
            <person name="Pierre F."/>
            <person name="Priest M."/>
            <person name="Raghuraman S."/>
            <person name="Rege F."/>
            <person name="Reyes R."/>
            <person name="Rise C."/>
            <person name="Rogov P."/>
            <person name="Ross K."/>
            <person name="Ryan E."/>
            <person name="Settipalli S."/>
            <person name="Shea T."/>
            <person name="Sherpa N."/>
            <person name="Shi L."/>
            <person name="Shih D."/>
            <person name="Sparrow T."/>
            <person name="Spaulding J."/>
            <person name="Stalker J."/>
            <person name="Stange-Thomann N."/>
            <person name="Stavropoulos S."/>
            <person name="Stone C."/>
            <person name="Strader C."/>
            <person name="Tesfaye S."/>
            <person name="Thomson T."/>
            <person name="Thoulutsang Y."/>
            <person name="Thoulutsang D."/>
            <person name="Topham K."/>
            <person name="Topping I."/>
            <person name="Tsamla T."/>
            <person name="Vassiliev H."/>
            <person name="Vo A."/>
            <person name="Wangchuk T."/>
            <person name="Wangdi T."/>
            <person name="Weiand M."/>
            <person name="Wilkinson J."/>
            <person name="Wilson A."/>
            <person name="Yadav S."/>
            <person name="Young G."/>
            <person name="Yu Q."/>
            <person name="Zembek L."/>
            <person name="Zhong D."/>
            <person name="Zimmer A."/>
            <person name="Zwirko Z."/>
            <person name="Jaffe D.B."/>
            <person name="Alvarez P."/>
            <person name="Brockman W."/>
            <person name="Butler J."/>
            <person name="Chin C."/>
            <person name="Gnerre S."/>
            <person name="Grabherr M."/>
            <person name="Kleber M."/>
            <person name="Mauceli E."/>
            <person name="MacCallum I."/>
        </authorList>
    </citation>
    <scope>NUCLEOTIDE SEQUENCE [LARGE SCALE GENOMIC DNA]</scope>
    <source>
        <strain evidence="2">Tucson 14030-0811.24</strain>
    </source>
</reference>
<evidence type="ECO:0000313" key="2">
    <source>
        <dbReference type="Proteomes" id="UP000007798"/>
    </source>
</evidence>
<gene>
    <name evidence="1" type="primary">Dwil\GK27820</name>
    <name evidence="1" type="ORF">Dwil_GK27820</name>
</gene>
<dbReference type="AlphaFoldDB" id="A0A0Q9WST2"/>
<evidence type="ECO:0000313" key="1">
    <source>
        <dbReference type="EMBL" id="KRF98621.1"/>
    </source>
</evidence>
<dbReference type="EMBL" id="CH963913">
    <property type="protein sequence ID" value="KRF98621.1"/>
    <property type="molecule type" value="Genomic_DNA"/>
</dbReference>
<keyword evidence="2" id="KW-1185">Reference proteome</keyword>
<name>A0A0Q9WST2_DROWI</name>